<comment type="similarity">
    <text evidence="2">Belongs to the DedA family.</text>
</comment>
<dbReference type="Pfam" id="PF09335">
    <property type="entry name" value="VTT_dom"/>
    <property type="match status" value="1"/>
</dbReference>
<evidence type="ECO:0000256" key="4">
    <source>
        <dbReference type="ARBA" id="ARBA00022692"/>
    </source>
</evidence>
<keyword evidence="4 7" id="KW-0812">Transmembrane</keyword>
<dbReference type="InterPro" id="IPR032816">
    <property type="entry name" value="VTT_dom"/>
</dbReference>
<dbReference type="EMBL" id="BAABRU010000012">
    <property type="protein sequence ID" value="GAA5529699.1"/>
    <property type="molecule type" value="Genomic_DNA"/>
</dbReference>
<proteinExistence type="inferred from homology"/>
<name>A0ABP9X2Z2_9CHLR</name>
<keyword evidence="6 7" id="KW-0472">Membrane</keyword>
<comment type="caution">
    <text evidence="9">The sequence shown here is derived from an EMBL/GenBank/DDBJ whole genome shotgun (WGS) entry which is preliminary data.</text>
</comment>
<evidence type="ECO:0000256" key="7">
    <source>
        <dbReference type="SAM" id="Phobius"/>
    </source>
</evidence>
<keyword evidence="10" id="KW-1185">Reference proteome</keyword>
<feature type="transmembrane region" description="Helical" evidence="7">
    <location>
        <begin position="59"/>
        <end position="81"/>
    </location>
</feature>
<evidence type="ECO:0000256" key="3">
    <source>
        <dbReference type="ARBA" id="ARBA00022475"/>
    </source>
</evidence>
<keyword evidence="5 7" id="KW-1133">Transmembrane helix</keyword>
<evidence type="ECO:0000256" key="6">
    <source>
        <dbReference type="ARBA" id="ARBA00023136"/>
    </source>
</evidence>
<reference evidence="9 10" key="1">
    <citation type="submission" date="2024-02" db="EMBL/GenBank/DDBJ databases">
        <title>Herpetosiphon gulosus NBRC 112829.</title>
        <authorList>
            <person name="Ichikawa N."/>
            <person name="Katano-Makiyama Y."/>
            <person name="Hidaka K."/>
        </authorList>
    </citation>
    <scope>NUCLEOTIDE SEQUENCE [LARGE SCALE GENOMIC DNA]</scope>
    <source>
        <strain evidence="9 10">NBRC 112829</strain>
    </source>
</reference>
<organism evidence="9 10">
    <name type="scientific">Herpetosiphon gulosus</name>
    <dbReference type="NCBI Taxonomy" id="1973496"/>
    <lineage>
        <taxon>Bacteria</taxon>
        <taxon>Bacillati</taxon>
        <taxon>Chloroflexota</taxon>
        <taxon>Chloroflexia</taxon>
        <taxon>Herpetosiphonales</taxon>
        <taxon>Herpetosiphonaceae</taxon>
        <taxon>Herpetosiphon</taxon>
    </lineage>
</organism>
<feature type="domain" description="VTT" evidence="8">
    <location>
        <begin position="39"/>
        <end position="165"/>
    </location>
</feature>
<gene>
    <name evidence="9" type="ORF">Hgul01_03513</name>
</gene>
<protein>
    <recommendedName>
        <fullName evidence="8">VTT domain-containing protein</fullName>
    </recommendedName>
</protein>
<evidence type="ECO:0000256" key="2">
    <source>
        <dbReference type="ARBA" id="ARBA00010792"/>
    </source>
</evidence>
<feature type="transmembrane region" description="Helical" evidence="7">
    <location>
        <begin position="145"/>
        <end position="170"/>
    </location>
</feature>
<evidence type="ECO:0000313" key="9">
    <source>
        <dbReference type="EMBL" id="GAA5529699.1"/>
    </source>
</evidence>
<dbReference type="RefSeq" id="WP_345723296.1">
    <property type="nucleotide sequence ID" value="NZ_BAABRU010000012.1"/>
</dbReference>
<comment type="subcellular location">
    <subcellularLocation>
        <location evidence="1">Cell membrane</location>
        <topology evidence="1">Multi-pass membrane protein</topology>
    </subcellularLocation>
</comment>
<evidence type="ECO:0000259" key="8">
    <source>
        <dbReference type="Pfam" id="PF09335"/>
    </source>
</evidence>
<dbReference type="PANTHER" id="PTHR42709">
    <property type="entry name" value="ALKALINE PHOSPHATASE LIKE PROTEIN"/>
    <property type="match status" value="1"/>
</dbReference>
<dbReference type="PANTHER" id="PTHR42709:SF6">
    <property type="entry name" value="UNDECAPRENYL PHOSPHATE TRANSPORTER A"/>
    <property type="match status" value="1"/>
</dbReference>
<sequence length="171" mass="18713">MWDSIVQAFNSAVIQLEANVYWLTLSYLLFSEFGAPLPIPGNFVLVAGGFLLGRQGDLPIWLMGLAILALVPGAVTMFWIGRRGGLPLLNRIGPKIGLSQRRRDRIVGWLERRAVLGLIVIRVLPTFRLGTTLIPGALGMPWPRFALGMGCGLVAWVITYMGLGYAMGLFS</sequence>
<evidence type="ECO:0000256" key="5">
    <source>
        <dbReference type="ARBA" id="ARBA00022989"/>
    </source>
</evidence>
<dbReference type="InterPro" id="IPR051311">
    <property type="entry name" value="DedA_domain"/>
</dbReference>
<dbReference type="Proteomes" id="UP001428290">
    <property type="component" value="Unassembled WGS sequence"/>
</dbReference>
<evidence type="ECO:0000256" key="1">
    <source>
        <dbReference type="ARBA" id="ARBA00004651"/>
    </source>
</evidence>
<accession>A0ABP9X2Z2</accession>
<keyword evidence="3" id="KW-1003">Cell membrane</keyword>
<evidence type="ECO:0000313" key="10">
    <source>
        <dbReference type="Proteomes" id="UP001428290"/>
    </source>
</evidence>